<keyword evidence="1" id="KW-0732">Signal</keyword>
<dbReference type="Gene3D" id="2.60.40.4070">
    <property type="match status" value="1"/>
</dbReference>
<evidence type="ECO:0000256" key="1">
    <source>
        <dbReference type="SAM" id="SignalP"/>
    </source>
</evidence>
<accession>A0A086BMY0</accession>
<proteinExistence type="predicted"/>
<name>A0A086BMY0_9FLAO</name>
<evidence type="ECO:0000313" key="2">
    <source>
        <dbReference type="EMBL" id="KFF30294.1"/>
    </source>
</evidence>
<dbReference type="OrthoDB" id="9765926at2"/>
<dbReference type="Proteomes" id="UP000028709">
    <property type="component" value="Unassembled WGS sequence"/>
</dbReference>
<keyword evidence="2" id="KW-0456">Lyase</keyword>
<dbReference type="AlphaFoldDB" id="A0A086BMY0"/>
<dbReference type="eggNOG" id="COG3291">
    <property type="taxonomic scope" value="Bacteria"/>
</dbReference>
<sequence length="697" mass="75749">MKKALLFITFLVSHFFFAQNNDCVTAIPICSNANITQTPNGIGDHDEGNAGCLNGENNSIWFTFSTLSAGTLTFEINPVNNVDYDWALYGPNNNCTEIQTIDPIRCSYDAPSPGQYVTGLNLTSLDTSEGAGTDNLGNPSDGMVKYIDVLPGQVYYLLIDNFSPTISQFSLTFGGSAGLLTPFGDPVLQPFPFVVPGPNHDGVLTICDLNFDFSTLTSGILNGNPNFVVKYYKTATDALDDANPITNPIAVDPTNTYSYVISYSDPTSPASFLNKCKQFGTIKFIDKSFSLTQGTLISCSNNNSGTGTYDLTTADVGAGAIPNLTFQYYPSLPDANNGTNEITNPYVYIAPAGSAYVKATNEFGCTSIAEIKLNFHPIVTVLEPSIRSCFIETNPSTALFDLTGIAVTTQTGTTKKFYPSMTDAVNATNEILTPDNYIAPNGLVFVRVSNANGCFTVAKITLVVLPPVKSTVLADKIICMEDTTTLDAGPGFSAYEWSTGATTQTITNVSVGTYWVKLKTGECFTKQTVTVYPTEQPVITNVDVSTNTLTVNVIGGTPPYKYSLDNINWQDSNVFNNVPRGDSHIYVKDAYDCDPIDIIVVVPNLINVITPNNDGINDVIDYSALAHKQNLVVSIFDRYGAQIFRADKTNGYKWDGTTNGGKKVPTGTYWYSVTWNENDKRNTPFKFSSWIMVKNRE</sequence>
<keyword evidence="3" id="KW-1185">Reference proteome</keyword>
<comment type="caution">
    <text evidence="2">The sequence shown here is derived from an EMBL/GenBank/DDBJ whole genome shotgun (WGS) entry which is preliminary data.</text>
</comment>
<evidence type="ECO:0000313" key="3">
    <source>
        <dbReference type="Proteomes" id="UP000028709"/>
    </source>
</evidence>
<reference evidence="2 3" key="1">
    <citation type="submission" date="2014-07" db="EMBL/GenBank/DDBJ databases">
        <title>Genome of Chryseobacterium piperi CTM.</title>
        <authorList>
            <person name="Pipes S.E."/>
            <person name="Stropko S.J."/>
            <person name="Newman J.D."/>
        </authorList>
    </citation>
    <scope>NUCLEOTIDE SEQUENCE [LARGE SCALE GENOMIC DNA]</scope>
    <source>
        <strain evidence="2 3">CTM</strain>
    </source>
</reference>
<dbReference type="InterPro" id="IPR026341">
    <property type="entry name" value="T9SS_type_B"/>
</dbReference>
<dbReference type="GO" id="GO:0016829">
    <property type="term" value="F:lyase activity"/>
    <property type="evidence" value="ECO:0007669"/>
    <property type="project" value="UniProtKB-KW"/>
</dbReference>
<organism evidence="2 3">
    <name type="scientific">Chryseobacterium piperi</name>
    <dbReference type="NCBI Taxonomy" id="558152"/>
    <lineage>
        <taxon>Bacteria</taxon>
        <taxon>Pseudomonadati</taxon>
        <taxon>Bacteroidota</taxon>
        <taxon>Flavobacteriia</taxon>
        <taxon>Flavobacteriales</taxon>
        <taxon>Weeksellaceae</taxon>
        <taxon>Chryseobacterium group</taxon>
        <taxon>Chryseobacterium</taxon>
    </lineage>
</organism>
<dbReference type="RefSeq" id="WP_034680510.1">
    <property type="nucleotide sequence ID" value="NZ_CP023049.2"/>
</dbReference>
<feature type="signal peptide" evidence="1">
    <location>
        <begin position="1"/>
        <end position="18"/>
    </location>
</feature>
<dbReference type="NCBIfam" id="TIGR04131">
    <property type="entry name" value="Bac_Flav_CTERM"/>
    <property type="match status" value="1"/>
</dbReference>
<dbReference type="Gene3D" id="2.60.120.380">
    <property type="match status" value="1"/>
</dbReference>
<dbReference type="EMBL" id="JPRJ01000001">
    <property type="protein sequence ID" value="KFF30294.1"/>
    <property type="molecule type" value="Genomic_DNA"/>
</dbReference>
<dbReference type="KEGG" id="cpip:CJF12_12895"/>
<dbReference type="Pfam" id="PF13585">
    <property type="entry name" value="CHU_C"/>
    <property type="match status" value="1"/>
</dbReference>
<dbReference type="STRING" id="558152.IQ37_00490"/>
<gene>
    <name evidence="2" type="ORF">IQ37_00490</name>
</gene>
<protein>
    <submittedName>
        <fullName evidence="2">Chromophore lyase</fullName>
    </submittedName>
</protein>
<feature type="chain" id="PRO_5001804587" evidence="1">
    <location>
        <begin position="19"/>
        <end position="697"/>
    </location>
</feature>